<dbReference type="STRING" id="35760.BCHO_0821"/>
<gene>
    <name evidence="6" type="ORF">BCHO_0821</name>
</gene>
<sequence>MISIRQDIVNDGHGPLNPSMLAVHSTANPGATARNHRDLWSRGYDYAVHYTSDWREAYHTVPDNRLCWQVGNGNATCVGIEICEATNKADFDRGIQIAADVCAQILKAHGWGVDRMHPHQWFSQVYGGSDHTDPFPYFNRFGYSWNAFVRLVQDKMNNKPTAAQTVAQLKKENKNMHVIFRKKGTQELYVADMAAGQYRHIPSMNVLKTMKYVYSKTGEQCKTWAQCVGAKEEYGDVSPADMAAFGVLVKDAK</sequence>
<dbReference type="EMBL" id="JGYU01000005">
    <property type="protein sequence ID" value="KFI57402.1"/>
    <property type="molecule type" value="Genomic_DNA"/>
</dbReference>
<dbReference type="GO" id="GO:0009253">
    <property type="term" value="P:peptidoglycan catabolic process"/>
    <property type="evidence" value="ECO:0007669"/>
    <property type="project" value="InterPro"/>
</dbReference>
<evidence type="ECO:0000256" key="3">
    <source>
        <dbReference type="ARBA" id="ARBA00022801"/>
    </source>
</evidence>
<dbReference type="Proteomes" id="UP000028995">
    <property type="component" value="Unassembled WGS sequence"/>
</dbReference>
<protein>
    <recommendedName>
        <fullName evidence="2">N-acetylmuramoyl-L-alanine amidase</fullName>
        <ecNumber evidence="2">3.5.1.28</ecNumber>
    </recommendedName>
</protein>
<comment type="catalytic activity">
    <reaction evidence="1">
        <text>Hydrolyzes the link between N-acetylmuramoyl residues and L-amino acid residues in certain cell-wall glycopeptides.</text>
        <dbReference type="EC" id="3.5.1.28"/>
    </reaction>
</comment>
<dbReference type="SUPFAM" id="SSF55846">
    <property type="entry name" value="N-acetylmuramoyl-L-alanine amidase-like"/>
    <property type="match status" value="1"/>
</dbReference>
<feature type="domain" description="N-acetylmuramoyl-L-alanine amidase" evidence="5">
    <location>
        <begin position="9"/>
        <end position="135"/>
    </location>
</feature>
<dbReference type="GO" id="GO:0009254">
    <property type="term" value="P:peptidoglycan turnover"/>
    <property type="evidence" value="ECO:0007669"/>
    <property type="project" value="TreeGrafter"/>
</dbReference>
<keyword evidence="4" id="KW-0961">Cell wall biogenesis/degradation</keyword>
<organism evidence="6 7">
    <name type="scientific">Bifidobacterium choerinum</name>
    <dbReference type="NCBI Taxonomy" id="35760"/>
    <lineage>
        <taxon>Bacteria</taxon>
        <taxon>Bacillati</taxon>
        <taxon>Actinomycetota</taxon>
        <taxon>Actinomycetes</taxon>
        <taxon>Bifidobacteriales</taxon>
        <taxon>Bifidobacteriaceae</taxon>
        <taxon>Bifidobacterium</taxon>
    </lineage>
</organism>
<dbReference type="InterPro" id="IPR002502">
    <property type="entry name" value="Amidase_domain"/>
</dbReference>
<reference evidence="6 7" key="1">
    <citation type="submission" date="2014-03" db="EMBL/GenBank/DDBJ databases">
        <title>Genomics of Bifidobacteria.</title>
        <authorList>
            <person name="Ventura M."/>
            <person name="Milani C."/>
            <person name="Lugli G.A."/>
        </authorList>
    </citation>
    <scope>NUCLEOTIDE SEQUENCE [LARGE SCALE GENOMIC DNA]</scope>
    <source>
        <strain evidence="6 7">LMG 10510</strain>
    </source>
</reference>
<dbReference type="eggNOG" id="COG5632">
    <property type="taxonomic scope" value="Bacteria"/>
</dbReference>
<dbReference type="InterPro" id="IPR051206">
    <property type="entry name" value="NAMLAA_amidase_2"/>
</dbReference>
<dbReference type="Gene3D" id="3.40.80.10">
    <property type="entry name" value="Peptidoglycan recognition protein-like"/>
    <property type="match status" value="1"/>
</dbReference>
<keyword evidence="3 6" id="KW-0378">Hydrolase</keyword>
<evidence type="ECO:0000313" key="6">
    <source>
        <dbReference type="EMBL" id="KFI57402.1"/>
    </source>
</evidence>
<dbReference type="CDD" id="cd06583">
    <property type="entry name" value="PGRP"/>
    <property type="match status" value="1"/>
</dbReference>
<dbReference type="GO" id="GO:0071555">
    <property type="term" value="P:cell wall organization"/>
    <property type="evidence" value="ECO:0007669"/>
    <property type="project" value="UniProtKB-KW"/>
</dbReference>
<proteinExistence type="predicted"/>
<evidence type="ECO:0000256" key="1">
    <source>
        <dbReference type="ARBA" id="ARBA00001561"/>
    </source>
</evidence>
<accession>A0A087AF52</accession>
<evidence type="ECO:0000256" key="4">
    <source>
        <dbReference type="ARBA" id="ARBA00023316"/>
    </source>
</evidence>
<comment type="caution">
    <text evidence="6">The sequence shown here is derived from an EMBL/GenBank/DDBJ whole genome shotgun (WGS) entry which is preliminary data.</text>
</comment>
<dbReference type="GO" id="GO:0008745">
    <property type="term" value="F:N-acetylmuramoyl-L-alanine amidase activity"/>
    <property type="evidence" value="ECO:0007669"/>
    <property type="project" value="UniProtKB-EC"/>
</dbReference>
<dbReference type="EC" id="3.5.1.28" evidence="2"/>
<dbReference type="Pfam" id="PF01510">
    <property type="entry name" value="Amidase_2"/>
    <property type="match status" value="1"/>
</dbReference>
<evidence type="ECO:0000256" key="2">
    <source>
        <dbReference type="ARBA" id="ARBA00011901"/>
    </source>
</evidence>
<dbReference type="SMART" id="SM00644">
    <property type="entry name" value="Ami_2"/>
    <property type="match status" value="1"/>
</dbReference>
<keyword evidence="7" id="KW-1185">Reference proteome</keyword>
<evidence type="ECO:0000313" key="7">
    <source>
        <dbReference type="Proteomes" id="UP000028995"/>
    </source>
</evidence>
<dbReference type="PANTHER" id="PTHR30417">
    <property type="entry name" value="N-ACETYLMURAMOYL-L-ALANINE AMIDASE AMID"/>
    <property type="match status" value="1"/>
</dbReference>
<dbReference type="AlphaFoldDB" id="A0A087AF52"/>
<evidence type="ECO:0000259" key="5">
    <source>
        <dbReference type="SMART" id="SM00644"/>
    </source>
</evidence>
<dbReference type="PANTHER" id="PTHR30417:SF1">
    <property type="entry name" value="N-ACETYLMURAMOYL-L-ALANINE AMIDASE AMID"/>
    <property type="match status" value="1"/>
</dbReference>
<dbReference type="InterPro" id="IPR036505">
    <property type="entry name" value="Amidase/PGRP_sf"/>
</dbReference>
<name>A0A087AF52_9BIFI</name>